<dbReference type="EMBL" id="JACI01000001">
    <property type="protein sequence ID" value="OAQ15806.1"/>
    <property type="molecule type" value="Genomic_DNA"/>
</dbReference>
<feature type="transmembrane region" description="Helical" evidence="1">
    <location>
        <begin position="262"/>
        <end position="278"/>
    </location>
</feature>
<keyword evidence="1" id="KW-1133">Transmembrane helix</keyword>
<organism evidence="2 3">
    <name type="scientific">Bibersteinia trehalosi Y31</name>
    <dbReference type="NCBI Taxonomy" id="1261658"/>
    <lineage>
        <taxon>Bacteria</taxon>
        <taxon>Pseudomonadati</taxon>
        <taxon>Pseudomonadota</taxon>
        <taxon>Gammaproteobacteria</taxon>
        <taxon>Pasteurellales</taxon>
        <taxon>Pasteurellaceae</taxon>
        <taxon>Bibersteinia</taxon>
    </lineage>
</organism>
<keyword evidence="1" id="KW-0472">Membrane</keyword>
<dbReference type="Pfam" id="PF08238">
    <property type="entry name" value="Sel1"/>
    <property type="match status" value="5"/>
</dbReference>
<dbReference type="InterPro" id="IPR006597">
    <property type="entry name" value="Sel1-like"/>
</dbReference>
<dbReference type="InterPro" id="IPR050767">
    <property type="entry name" value="Sel1_AlgK"/>
</dbReference>
<evidence type="ECO:0000256" key="1">
    <source>
        <dbReference type="SAM" id="Phobius"/>
    </source>
</evidence>
<evidence type="ECO:0008006" key="4">
    <source>
        <dbReference type="Google" id="ProtNLM"/>
    </source>
</evidence>
<name>A0A179D0W9_BIBTR</name>
<dbReference type="InterPro" id="IPR011990">
    <property type="entry name" value="TPR-like_helical_dom_sf"/>
</dbReference>
<sequence length="279" mass="32424">MNEECVDLNSDKMFIEIKIGNATLIREFEDINDKKLYYANQCIEDGDKSQGLAIIEELANNGYAPAQDRLAGIYLLENKNDHNYIQKALKLYHLSASQGDEDAIYHLGILYTTDEFIEKDLYKAEYWLLKSAEKDRAGMYQLGRLYFSKESPMYDKEKGLKYLEEAASWEDEDAMVFLGGLYYYGEEVKQDYQKAAHYLDIPAYCWGNNAAQLMLGTIYYYGLGMKKDEKMALLAFQEAANDGVEIAKEYVKKIKKTRAKKFFCYCILLFIFLKFLFLF</sequence>
<dbReference type="SUPFAM" id="SSF81901">
    <property type="entry name" value="HCP-like"/>
    <property type="match status" value="1"/>
</dbReference>
<dbReference type="PATRIC" id="fig|1261658.3.peg.457"/>
<dbReference type="PANTHER" id="PTHR11102">
    <property type="entry name" value="SEL-1-LIKE PROTEIN"/>
    <property type="match status" value="1"/>
</dbReference>
<evidence type="ECO:0000313" key="3">
    <source>
        <dbReference type="Proteomes" id="UP000078358"/>
    </source>
</evidence>
<dbReference type="Gene3D" id="1.25.40.10">
    <property type="entry name" value="Tetratricopeptide repeat domain"/>
    <property type="match status" value="2"/>
</dbReference>
<dbReference type="AlphaFoldDB" id="A0A179D0W9"/>
<comment type="caution">
    <text evidence="2">The sequence shown here is derived from an EMBL/GenBank/DDBJ whole genome shotgun (WGS) entry which is preliminary data.</text>
</comment>
<dbReference type="RefSeq" id="WP_064318079.1">
    <property type="nucleotide sequence ID" value="NZ_JACI01000001.1"/>
</dbReference>
<dbReference type="Proteomes" id="UP000078358">
    <property type="component" value="Unassembled WGS sequence"/>
</dbReference>
<accession>A0A179D0W9</accession>
<keyword evidence="1" id="KW-0812">Transmembrane</keyword>
<dbReference type="SMART" id="SM00671">
    <property type="entry name" value="SEL1"/>
    <property type="match status" value="5"/>
</dbReference>
<gene>
    <name evidence="2" type="ORF">F480_02265</name>
</gene>
<reference evidence="2 3" key="1">
    <citation type="submission" date="2014-01" db="EMBL/GenBank/DDBJ databases">
        <authorList>
            <person name="Zuccon D."/>
        </authorList>
    </citation>
    <scope>NUCLEOTIDE SEQUENCE [LARGE SCALE GENOMIC DNA]</scope>
    <source>
        <strain evidence="2 3">Y31</strain>
    </source>
</reference>
<dbReference type="PANTHER" id="PTHR11102:SF160">
    <property type="entry name" value="ERAD-ASSOCIATED E3 UBIQUITIN-PROTEIN LIGASE COMPONENT HRD3"/>
    <property type="match status" value="1"/>
</dbReference>
<proteinExistence type="predicted"/>
<protein>
    <recommendedName>
        <fullName evidence="4">Sel1 repeat protein</fullName>
    </recommendedName>
</protein>
<evidence type="ECO:0000313" key="2">
    <source>
        <dbReference type="EMBL" id="OAQ15806.1"/>
    </source>
</evidence>